<feature type="transmembrane region" description="Helical" evidence="12">
    <location>
        <begin position="297"/>
        <end position="318"/>
    </location>
</feature>
<evidence type="ECO:0000256" key="10">
    <source>
        <dbReference type="ARBA" id="ARBA00023157"/>
    </source>
</evidence>
<feature type="transmembrane region" description="Helical" evidence="12">
    <location>
        <begin position="43"/>
        <end position="63"/>
    </location>
</feature>
<keyword evidence="2" id="KW-1003">Cell membrane</keyword>
<evidence type="ECO:0000256" key="7">
    <source>
        <dbReference type="ARBA" id="ARBA00023004"/>
    </source>
</evidence>
<accession>A0A540W290</accession>
<dbReference type="Pfam" id="PF02628">
    <property type="entry name" value="COX15-CtaA"/>
    <property type="match status" value="1"/>
</dbReference>
<evidence type="ECO:0000256" key="6">
    <source>
        <dbReference type="ARBA" id="ARBA00023002"/>
    </source>
</evidence>
<comment type="pathway">
    <text evidence="11">Porphyrin-containing compound metabolism.</text>
</comment>
<dbReference type="InterPro" id="IPR050450">
    <property type="entry name" value="COX15/CtaA_HemeA_synthase"/>
</dbReference>
<dbReference type="AlphaFoldDB" id="A0A540W290"/>
<evidence type="ECO:0000256" key="4">
    <source>
        <dbReference type="ARBA" id="ARBA00022723"/>
    </source>
</evidence>
<feature type="transmembrane region" description="Helical" evidence="12">
    <location>
        <begin position="154"/>
        <end position="174"/>
    </location>
</feature>
<evidence type="ECO:0000256" key="12">
    <source>
        <dbReference type="SAM" id="Phobius"/>
    </source>
</evidence>
<evidence type="ECO:0000256" key="1">
    <source>
        <dbReference type="ARBA" id="ARBA00004141"/>
    </source>
</evidence>
<keyword evidence="10" id="KW-1015">Disulfide bond</keyword>
<feature type="transmembrane region" description="Helical" evidence="12">
    <location>
        <begin position="274"/>
        <end position="291"/>
    </location>
</feature>
<keyword evidence="7" id="KW-0408">Iron</keyword>
<keyword evidence="3 12" id="KW-0812">Transmembrane</keyword>
<dbReference type="OrthoDB" id="5241540at2"/>
<evidence type="ECO:0000256" key="3">
    <source>
        <dbReference type="ARBA" id="ARBA00022692"/>
    </source>
</evidence>
<dbReference type="EMBL" id="VIGB01000003">
    <property type="protein sequence ID" value="TQF03102.1"/>
    <property type="molecule type" value="Genomic_DNA"/>
</dbReference>
<evidence type="ECO:0000313" key="13">
    <source>
        <dbReference type="EMBL" id="TQF03102.1"/>
    </source>
</evidence>
<evidence type="ECO:0000256" key="2">
    <source>
        <dbReference type="ARBA" id="ARBA00022475"/>
    </source>
</evidence>
<protein>
    <submittedName>
        <fullName evidence="13">Heme A synthase</fullName>
    </submittedName>
</protein>
<keyword evidence="4" id="KW-0479">Metal-binding</keyword>
<evidence type="ECO:0000256" key="8">
    <source>
        <dbReference type="ARBA" id="ARBA00023133"/>
    </source>
</evidence>
<dbReference type="InterPro" id="IPR003780">
    <property type="entry name" value="COX15/CtaA_fam"/>
</dbReference>
<keyword evidence="8" id="KW-0350">Heme biosynthesis</keyword>
<dbReference type="RefSeq" id="WP_141633781.1">
    <property type="nucleotide sequence ID" value="NZ_VIGB01000003.1"/>
</dbReference>
<keyword evidence="14" id="KW-1185">Reference proteome</keyword>
<organism evidence="13 14">
    <name type="scientific">Kitasatospora acidiphila</name>
    <dbReference type="NCBI Taxonomy" id="2567942"/>
    <lineage>
        <taxon>Bacteria</taxon>
        <taxon>Bacillati</taxon>
        <taxon>Actinomycetota</taxon>
        <taxon>Actinomycetes</taxon>
        <taxon>Kitasatosporales</taxon>
        <taxon>Streptomycetaceae</taxon>
        <taxon>Kitasatospora</taxon>
    </lineage>
</organism>
<name>A0A540W290_9ACTN</name>
<dbReference type="GO" id="GO:0006784">
    <property type="term" value="P:heme A biosynthetic process"/>
    <property type="evidence" value="ECO:0007669"/>
    <property type="project" value="InterPro"/>
</dbReference>
<dbReference type="PANTHER" id="PTHR35457">
    <property type="entry name" value="HEME A SYNTHASE"/>
    <property type="match status" value="1"/>
</dbReference>
<gene>
    <name evidence="13" type="ORF">E6W39_13625</name>
</gene>
<feature type="transmembrane region" description="Helical" evidence="12">
    <location>
        <begin position="99"/>
        <end position="117"/>
    </location>
</feature>
<evidence type="ECO:0000256" key="5">
    <source>
        <dbReference type="ARBA" id="ARBA00022989"/>
    </source>
</evidence>
<feature type="transmembrane region" description="Helical" evidence="12">
    <location>
        <begin position="129"/>
        <end position="148"/>
    </location>
</feature>
<keyword evidence="5 12" id="KW-1133">Transmembrane helix</keyword>
<keyword evidence="9 12" id="KW-0472">Membrane</keyword>
<proteinExistence type="predicted"/>
<keyword evidence="6" id="KW-0560">Oxidoreductase</keyword>
<feature type="transmembrane region" description="Helical" evidence="12">
    <location>
        <begin position="244"/>
        <end position="262"/>
    </location>
</feature>
<dbReference type="GO" id="GO:0046872">
    <property type="term" value="F:metal ion binding"/>
    <property type="evidence" value="ECO:0007669"/>
    <property type="project" value="UniProtKB-KW"/>
</dbReference>
<evidence type="ECO:0000313" key="14">
    <source>
        <dbReference type="Proteomes" id="UP000319103"/>
    </source>
</evidence>
<evidence type="ECO:0000256" key="9">
    <source>
        <dbReference type="ARBA" id="ARBA00023136"/>
    </source>
</evidence>
<feature type="transmembrane region" description="Helical" evidence="12">
    <location>
        <begin position="195"/>
        <end position="217"/>
    </location>
</feature>
<dbReference type="PANTHER" id="PTHR35457:SF1">
    <property type="entry name" value="HEME A SYNTHASE"/>
    <property type="match status" value="1"/>
</dbReference>
<reference evidence="13 14" key="1">
    <citation type="submission" date="2019-06" db="EMBL/GenBank/DDBJ databases">
        <title>Description of Kitasatospora acidophila sp. nov. isolated from pine grove soil, and reclassification of Streptomyces novaecaesareae to Kitasatospora novaeceasareae comb. nov.</title>
        <authorList>
            <person name="Kim M.J."/>
        </authorList>
    </citation>
    <scope>NUCLEOTIDE SEQUENCE [LARGE SCALE GENOMIC DNA]</scope>
    <source>
        <strain evidence="13 14">MMS16-CNU292</strain>
    </source>
</reference>
<comment type="subcellular location">
    <subcellularLocation>
        <location evidence="1">Membrane</location>
        <topology evidence="1">Multi-pass membrane protein</topology>
    </subcellularLocation>
</comment>
<dbReference type="GO" id="GO:0016020">
    <property type="term" value="C:membrane"/>
    <property type="evidence" value="ECO:0007669"/>
    <property type="project" value="UniProtKB-SubCell"/>
</dbReference>
<dbReference type="GO" id="GO:0016491">
    <property type="term" value="F:oxidoreductase activity"/>
    <property type="evidence" value="ECO:0007669"/>
    <property type="project" value="UniProtKB-KW"/>
</dbReference>
<sequence>MRGSQWRPGARSGIRRPTILSVRNPFSLLAERWQPSPVIVRRAAMSAVVMAVVIVVTGGAVRLTGSGLGCHTWPTCNGESITPTPANGLHGKIEFTNRMLTYVLCAAVGWFILAARCSRPWRDSLSKWGWAQFWVVMSNAVLGGITVLVGLNPYVVGAHMLSALALLWIAVLGWERSKEGDGPVRPLVAEPLRKLSYLLVGVTWALVAAGTLVTGAGHHPGDSSDVPRIAWLSYDQLTQVHADFVFLTVGLSLAMVFILGAVKAPAPAKARARELFLVLLAQAVIGYVQYFTDAPEILVGIHMLGASLVLIAAVRIPLALRTRGELPTELPAQEAALETAAA</sequence>
<dbReference type="Proteomes" id="UP000319103">
    <property type="component" value="Unassembled WGS sequence"/>
</dbReference>
<evidence type="ECO:0000256" key="11">
    <source>
        <dbReference type="ARBA" id="ARBA00023444"/>
    </source>
</evidence>
<comment type="caution">
    <text evidence="13">The sequence shown here is derived from an EMBL/GenBank/DDBJ whole genome shotgun (WGS) entry which is preliminary data.</text>
</comment>